<evidence type="ECO:0000256" key="2">
    <source>
        <dbReference type="ARBA" id="ARBA00022729"/>
    </source>
</evidence>
<keyword evidence="1" id="KW-0433">Leucine-rich repeat</keyword>
<dbReference type="HOGENOM" id="CLU_1099379_0_0_1"/>
<keyword evidence="6" id="KW-1185">Reference proteome</keyword>
<gene>
    <name evidence="4" type="ORF">CAPTEDRAFT_216835</name>
</gene>
<dbReference type="Proteomes" id="UP000014760">
    <property type="component" value="Unassembled WGS sequence"/>
</dbReference>
<dbReference type="Gene3D" id="3.80.10.10">
    <property type="entry name" value="Ribonuclease Inhibitor"/>
    <property type="match status" value="2"/>
</dbReference>
<dbReference type="EnsemblMetazoa" id="CapteT216835">
    <property type="protein sequence ID" value="CapteP216835"/>
    <property type="gene ID" value="CapteG216835"/>
</dbReference>
<evidence type="ECO:0000313" key="4">
    <source>
        <dbReference type="EMBL" id="ELU09149.1"/>
    </source>
</evidence>
<reference evidence="4 6" key="2">
    <citation type="journal article" date="2013" name="Nature">
        <title>Insights into bilaterian evolution from three spiralian genomes.</title>
        <authorList>
            <person name="Simakov O."/>
            <person name="Marletaz F."/>
            <person name="Cho S.J."/>
            <person name="Edsinger-Gonzales E."/>
            <person name="Havlak P."/>
            <person name="Hellsten U."/>
            <person name="Kuo D.H."/>
            <person name="Larsson T."/>
            <person name="Lv J."/>
            <person name="Arendt D."/>
            <person name="Savage R."/>
            <person name="Osoegawa K."/>
            <person name="de Jong P."/>
            <person name="Grimwood J."/>
            <person name="Chapman J.A."/>
            <person name="Shapiro H."/>
            <person name="Aerts A."/>
            <person name="Otillar R.P."/>
            <person name="Terry A.Y."/>
            <person name="Boore J.L."/>
            <person name="Grigoriev I.V."/>
            <person name="Lindberg D.R."/>
            <person name="Seaver E.C."/>
            <person name="Weisblat D.A."/>
            <person name="Putnam N.H."/>
            <person name="Rokhsar D.S."/>
        </authorList>
    </citation>
    <scope>NUCLEOTIDE SEQUENCE</scope>
    <source>
        <strain evidence="4 6">I ESC-2004</strain>
    </source>
</reference>
<dbReference type="EMBL" id="KB298496">
    <property type="protein sequence ID" value="ELU09149.1"/>
    <property type="molecule type" value="Genomic_DNA"/>
</dbReference>
<dbReference type="OrthoDB" id="1111193at2759"/>
<dbReference type="AlphaFoldDB" id="R7URL5"/>
<reference evidence="5" key="3">
    <citation type="submission" date="2015-06" db="UniProtKB">
        <authorList>
            <consortium name="EnsemblMetazoa"/>
        </authorList>
    </citation>
    <scope>IDENTIFICATION</scope>
</reference>
<keyword evidence="2" id="KW-0732">Signal</keyword>
<dbReference type="OMA" id="HCPELLQ"/>
<proteinExistence type="predicted"/>
<evidence type="ECO:0000256" key="3">
    <source>
        <dbReference type="ARBA" id="ARBA00022737"/>
    </source>
</evidence>
<dbReference type="InterPro" id="IPR050541">
    <property type="entry name" value="LRR_TM_domain-containing"/>
</dbReference>
<organism evidence="4">
    <name type="scientific">Capitella teleta</name>
    <name type="common">Polychaete worm</name>
    <dbReference type="NCBI Taxonomy" id="283909"/>
    <lineage>
        <taxon>Eukaryota</taxon>
        <taxon>Metazoa</taxon>
        <taxon>Spiralia</taxon>
        <taxon>Lophotrochozoa</taxon>
        <taxon>Annelida</taxon>
        <taxon>Polychaeta</taxon>
        <taxon>Sedentaria</taxon>
        <taxon>Scolecida</taxon>
        <taxon>Capitellidae</taxon>
        <taxon>Capitella</taxon>
    </lineage>
</organism>
<dbReference type="SUPFAM" id="SSF52058">
    <property type="entry name" value="L domain-like"/>
    <property type="match status" value="1"/>
</dbReference>
<accession>R7URL5</accession>
<keyword evidence="3" id="KW-0677">Repeat</keyword>
<dbReference type="PANTHER" id="PTHR24369:SF210">
    <property type="entry name" value="CHAOPTIN-RELATED"/>
    <property type="match status" value="1"/>
</dbReference>
<dbReference type="EMBL" id="AMQN01006500">
    <property type="status" value="NOT_ANNOTATED_CDS"/>
    <property type="molecule type" value="Genomic_DNA"/>
</dbReference>
<name>R7URL5_CAPTE</name>
<reference evidence="6" key="1">
    <citation type="submission" date="2012-12" db="EMBL/GenBank/DDBJ databases">
        <authorList>
            <person name="Hellsten U."/>
            <person name="Grimwood J."/>
            <person name="Chapman J.A."/>
            <person name="Shapiro H."/>
            <person name="Aerts A."/>
            <person name="Otillar R.P."/>
            <person name="Terry A.Y."/>
            <person name="Boore J.L."/>
            <person name="Simakov O."/>
            <person name="Marletaz F."/>
            <person name="Cho S.-J."/>
            <person name="Edsinger-Gonzales E."/>
            <person name="Havlak P."/>
            <person name="Kuo D.-H."/>
            <person name="Larsson T."/>
            <person name="Lv J."/>
            <person name="Arendt D."/>
            <person name="Savage R."/>
            <person name="Osoegawa K."/>
            <person name="de Jong P."/>
            <person name="Lindberg D.R."/>
            <person name="Seaver E.C."/>
            <person name="Weisblat D.A."/>
            <person name="Putnam N.H."/>
            <person name="Grigoriev I.V."/>
            <person name="Rokhsar D.S."/>
        </authorList>
    </citation>
    <scope>NUCLEOTIDE SEQUENCE</scope>
    <source>
        <strain evidence="6">I ESC-2004</strain>
    </source>
</reference>
<dbReference type="PANTHER" id="PTHR24369">
    <property type="entry name" value="ANTIGEN BSP, PUTATIVE-RELATED"/>
    <property type="match status" value="1"/>
</dbReference>
<dbReference type="STRING" id="283909.R7URL5"/>
<protein>
    <recommendedName>
        <fullName evidence="7">LRRCT domain-containing protein</fullName>
    </recommendedName>
</protein>
<dbReference type="InterPro" id="IPR001611">
    <property type="entry name" value="Leu-rich_rpt"/>
</dbReference>
<dbReference type="Pfam" id="PF13855">
    <property type="entry name" value="LRR_8"/>
    <property type="match status" value="1"/>
</dbReference>
<dbReference type="PROSITE" id="PS51450">
    <property type="entry name" value="LRR"/>
    <property type="match status" value="1"/>
</dbReference>
<sequence length="253" mass="27938">MNLTEVPQPVIPPSNATVLNLGHNIITNLPSLTFVGYPDLDILTVVFNSIQYIDSSAFNGTRLRVLKAWNNRLTEIPDFSTIENFIEIIDLHKNKIDSMAVDFSRLKQLKKLHLGSNQIQIVSLATLLPHKHLSQLILRNNRISSVTNPGVFSARTIAISLTQNDLNCDCRLAWTTAGNCGNMTVEGECSTPLHLSGTQLANVDFTQICSDTVEFVIPLLSKKHCSFIAGGLFETFDVCFHASAWNRSKGASK</sequence>
<evidence type="ECO:0000313" key="5">
    <source>
        <dbReference type="EnsemblMetazoa" id="CapteP216835"/>
    </source>
</evidence>
<evidence type="ECO:0000313" key="6">
    <source>
        <dbReference type="Proteomes" id="UP000014760"/>
    </source>
</evidence>
<dbReference type="GO" id="GO:0005886">
    <property type="term" value="C:plasma membrane"/>
    <property type="evidence" value="ECO:0007669"/>
    <property type="project" value="TreeGrafter"/>
</dbReference>
<dbReference type="InterPro" id="IPR032675">
    <property type="entry name" value="LRR_dom_sf"/>
</dbReference>
<evidence type="ECO:0000256" key="1">
    <source>
        <dbReference type="ARBA" id="ARBA00022614"/>
    </source>
</evidence>
<evidence type="ECO:0008006" key="7">
    <source>
        <dbReference type="Google" id="ProtNLM"/>
    </source>
</evidence>